<keyword evidence="4 6" id="KW-1133">Transmembrane helix</keyword>
<dbReference type="PANTHER" id="PTHR31851">
    <property type="entry name" value="FE(2+)/MN(2+) TRANSPORTER PCL1"/>
    <property type="match status" value="1"/>
</dbReference>
<keyword evidence="8" id="KW-1185">Reference proteome</keyword>
<comment type="caution">
    <text evidence="7">The sequence shown here is derived from an EMBL/GenBank/DDBJ whole genome shotgun (WGS) entry which is preliminary data.</text>
</comment>
<keyword evidence="5 6" id="KW-0472">Membrane</keyword>
<evidence type="ECO:0000256" key="4">
    <source>
        <dbReference type="ARBA" id="ARBA00022989"/>
    </source>
</evidence>
<comment type="similarity">
    <text evidence="2">Belongs to the CCC1 family.</text>
</comment>
<sequence length="270" mass="29043">MAQKPLGNNEPISVAETSSRRFTLNYMTRFFADFTLGFADGLTVPFALTAGLSWLGHTDTVIYAGMAEICAGCISMGIGGYLSAKGEKNAAAAAASAGQEQEEEKIYDQEEEDCWFPQPDGCGGGMTSKAREEDPVRSPITAGLFVALGYLLGGSLPLFPYFIVTNITDGLIWSFAVCIAALFLFGFSKDYVLNRRQQEECSTDQLHLRRGGRIPWREFRHSGWEGLVMAALGGFAAGAAVLCVMIFESMRVVMVETGTEAISASAPAVP</sequence>
<dbReference type="AlphaFoldDB" id="A0AA40CAI2"/>
<reference evidence="7" key="1">
    <citation type="submission" date="2023-06" db="EMBL/GenBank/DDBJ databases">
        <title>Genome-scale phylogeny and comparative genomics of the fungal order Sordariales.</title>
        <authorList>
            <consortium name="Lawrence Berkeley National Laboratory"/>
            <person name="Hensen N."/>
            <person name="Bonometti L."/>
            <person name="Westerberg I."/>
            <person name="Brannstrom I.O."/>
            <person name="Guillou S."/>
            <person name="Cros-Aarteil S."/>
            <person name="Calhoun S."/>
            <person name="Haridas S."/>
            <person name="Kuo A."/>
            <person name="Mondo S."/>
            <person name="Pangilinan J."/>
            <person name="Riley R."/>
            <person name="LaButti K."/>
            <person name="Andreopoulos B."/>
            <person name="Lipzen A."/>
            <person name="Chen C."/>
            <person name="Yanf M."/>
            <person name="Daum C."/>
            <person name="Ng V."/>
            <person name="Clum A."/>
            <person name="Steindorff A."/>
            <person name="Ohm R."/>
            <person name="Martin F."/>
            <person name="Silar P."/>
            <person name="Natvig D."/>
            <person name="Lalanne C."/>
            <person name="Gautier V."/>
            <person name="Ament-velasquez S.L."/>
            <person name="Kruys A."/>
            <person name="Hutchinson M.I."/>
            <person name="Powell A.J."/>
            <person name="Barry K."/>
            <person name="Miller A.N."/>
            <person name="Grigoriev I.V."/>
            <person name="Debuchy R."/>
            <person name="Gladieux P."/>
            <person name="Thoren M.H."/>
            <person name="Johannesson H."/>
        </authorList>
    </citation>
    <scope>NUCLEOTIDE SEQUENCE</scope>
    <source>
        <strain evidence="7">SMH3391-2</strain>
    </source>
</reference>
<feature type="transmembrane region" description="Helical" evidence="6">
    <location>
        <begin position="30"/>
        <end position="55"/>
    </location>
</feature>
<comment type="subcellular location">
    <subcellularLocation>
        <location evidence="1">Endomembrane system</location>
        <topology evidence="1">Multi-pass membrane protein</topology>
    </subcellularLocation>
</comment>
<dbReference type="GO" id="GO:0012505">
    <property type="term" value="C:endomembrane system"/>
    <property type="evidence" value="ECO:0007669"/>
    <property type="project" value="UniProtKB-SubCell"/>
</dbReference>
<evidence type="ECO:0000313" key="8">
    <source>
        <dbReference type="Proteomes" id="UP001174934"/>
    </source>
</evidence>
<evidence type="ECO:0000256" key="2">
    <source>
        <dbReference type="ARBA" id="ARBA00007049"/>
    </source>
</evidence>
<dbReference type="GO" id="GO:0030026">
    <property type="term" value="P:intracellular manganese ion homeostasis"/>
    <property type="evidence" value="ECO:0007669"/>
    <property type="project" value="InterPro"/>
</dbReference>
<evidence type="ECO:0000313" key="7">
    <source>
        <dbReference type="EMBL" id="KAK0631130.1"/>
    </source>
</evidence>
<keyword evidence="3 6" id="KW-0812">Transmembrane</keyword>
<organism evidence="7 8">
    <name type="scientific">Bombardia bombarda</name>
    <dbReference type="NCBI Taxonomy" id="252184"/>
    <lineage>
        <taxon>Eukaryota</taxon>
        <taxon>Fungi</taxon>
        <taxon>Dikarya</taxon>
        <taxon>Ascomycota</taxon>
        <taxon>Pezizomycotina</taxon>
        <taxon>Sordariomycetes</taxon>
        <taxon>Sordariomycetidae</taxon>
        <taxon>Sordariales</taxon>
        <taxon>Lasiosphaeriaceae</taxon>
        <taxon>Bombardia</taxon>
    </lineage>
</organism>
<dbReference type="Proteomes" id="UP001174934">
    <property type="component" value="Unassembled WGS sequence"/>
</dbReference>
<feature type="transmembrane region" description="Helical" evidence="6">
    <location>
        <begin position="227"/>
        <end position="247"/>
    </location>
</feature>
<evidence type="ECO:0000256" key="3">
    <source>
        <dbReference type="ARBA" id="ARBA00022692"/>
    </source>
</evidence>
<dbReference type="InterPro" id="IPR008217">
    <property type="entry name" value="Ccc1_fam"/>
</dbReference>
<protein>
    <submittedName>
        <fullName evidence="7">VIT family-domain-containing protein</fullName>
    </submittedName>
</protein>
<name>A0AA40CAI2_9PEZI</name>
<dbReference type="GO" id="GO:0005384">
    <property type="term" value="F:manganese ion transmembrane transporter activity"/>
    <property type="evidence" value="ECO:0007669"/>
    <property type="project" value="InterPro"/>
</dbReference>
<feature type="transmembrane region" description="Helical" evidence="6">
    <location>
        <begin position="140"/>
        <end position="164"/>
    </location>
</feature>
<feature type="transmembrane region" description="Helical" evidence="6">
    <location>
        <begin position="61"/>
        <end position="82"/>
    </location>
</feature>
<feature type="transmembrane region" description="Helical" evidence="6">
    <location>
        <begin position="170"/>
        <end position="187"/>
    </location>
</feature>
<gene>
    <name evidence="7" type="ORF">B0T17DRAFT_489030</name>
</gene>
<evidence type="ECO:0000256" key="6">
    <source>
        <dbReference type="SAM" id="Phobius"/>
    </source>
</evidence>
<proteinExistence type="inferred from homology"/>
<accession>A0AA40CAI2</accession>
<evidence type="ECO:0000256" key="5">
    <source>
        <dbReference type="ARBA" id="ARBA00023136"/>
    </source>
</evidence>
<dbReference type="EMBL" id="JAULSR010000002">
    <property type="protein sequence ID" value="KAK0631130.1"/>
    <property type="molecule type" value="Genomic_DNA"/>
</dbReference>
<dbReference type="Pfam" id="PF01988">
    <property type="entry name" value="VIT1"/>
    <property type="match status" value="2"/>
</dbReference>
<evidence type="ECO:0000256" key="1">
    <source>
        <dbReference type="ARBA" id="ARBA00004127"/>
    </source>
</evidence>